<reference evidence="1" key="1">
    <citation type="journal article" date="2020" name="Nature">
        <title>Giant virus diversity and host interactions through global metagenomics.</title>
        <authorList>
            <person name="Schulz F."/>
            <person name="Roux S."/>
            <person name="Paez-Espino D."/>
            <person name="Jungbluth S."/>
            <person name="Walsh D.A."/>
            <person name="Denef V.J."/>
            <person name="McMahon K.D."/>
            <person name="Konstantinidis K.T."/>
            <person name="Eloe-Fadrosh E.A."/>
            <person name="Kyrpides N.C."/>
            <person name="Woyke T."/>
        </authorList>
    </citation>
    <scope>NUCLEOTIDE SEQUENCE</scope>
    <source>
        <strain evidence="1">GVMAG-M-3300001351-8</strain>
    </source>
</reference>
<dbReference type="EMBL" id="MN738866">
    <property type="protein sequence ID" value="QHT28923.1"/>
    <property type="molecule type" value="Genomic_DNA"/>
</dbReference>
<proteinExistence type="predicted"/>
<evidence type="ECO:0000313" key="1">
    <source>
        <dbReference type="EMBL" id="QHT28923.1"/>
    </source>
</evidence>
<accession>A0A6C0EKG4</accession>
<organism evidence="1">
    <name type="scientific">viral metagenome</name>
    <dbReference type="NCBI Taxonomy" id="1070528"/>
    <lineage>
        <taxon>unclassified sequences</taxon>
        <taxon>metagenomes</taxon>
        <taxon>organismal metagenomes</taxon>
    </lineage>
</organism>
<name>A0A6C0EKG4_9ZZZZ</name>
<sequence length="184" mass="21476">MDQFIITNISLLNKNNVIKIKIGKKIDDTIFDYTLSKKIIDIFIDNCRKKSIHFTKSVNSTIYKYLNNRVEVTSGKANYYLYKTLDYCMVETKRIGLVLTTNNIVNTNIQSIHKYNSISYEEEYISNINNLFTITINNNVELDNYNRVKGNNYYTISIIIKKPNNHSKIINKIEEIITLIPTTI</sequence>
<protein>
    <submittedName>
        <fullName evidence="1">Uncharacterized protein</fullName>
    </submittedName>
</protein>
<dbReference type="AlphaFoldDB" id="A0A6C0EKG4"/>